<name>B9XM17_PEDPL</name>
<evidence type="ECO:0000256" key="2">
    <source>
        <dbReference type="SAM" id="SignalP"/>
    </source>
</evidence>
<protein>
    <recommendedName>
        <fullName evidence="5">Type II secretion system protein GspC N-terminal domain-containing protein</fullName>
    </recommendedName>
</protein>
<feature type="region of interest" description="Disordered" evidence="1">
    <location>
        <begin position="209"/>
        <end position="280"/>
    </location>
</feature>
<evidence type="ECO:0000313" key="4">
    <source>
        <dbReference type="Proteomes" id="UP000003688"/>
    </source>
</evidence>
<gene>
    <name evidence="3" type="ORF">Cflav_PD1637</name>
</gene>
<dbReference type="STRING" id="320771.Cflav_PD1637"/>
<organism evidence="3 4">
    <name type="scientific">Pedosphaera parvula (strain Ellin514)</name>
    <dbReference type="NCBI Taxonomy" id="320771"/>
    <lineage>
        <taxon>Bacteria</taxon>
        <taxon>Pseudomonadati</taxon>
        <taxon>Verrucomicrobiota</taxon>
        <taxon>Pedosphaerae</taxon>
        <taxon>Pedosphaerales</taxon>
        <taxon>Pedosphaeraceae</taxon>
        <taxon>Pedosphaera</taxon>
    </lineage>
</organism>
<evidence type="ECO:0008006" key="5">
    <source>
        <dbReference type="Google" id="ProtNLM"/>
    </source>
</evidence>
<keyword evidence="2" id="KW-0732">Signal</keyword>
<keyword evidence="4" id="KW-1185">Reference proteome</keyword>
<reference evidence="3 4" key="1">
    <citation type="journal article" date="2011" name="J. Bacteriol.">
        <title>Genome sequence of 'Pedosphaera parvula' Ellin514, an aerobic Verrucomicrobial isolate from pasture soil.</title>
        <authorList>
            <person name="Kant R."/>
            <person name="van Passel M.W."/>
            <person name="Sangwan P."/>
            <person name="Palva A."/>
            <person name="Lucas S."/>
            <person name="Copeland A."/>
            <person name="Lapidus A."/>
            <person name="Glavina Del Rio T."/>
            <person name="Dalin E."/>
            <person name="Tice H."/>
            <person name="Bruce D."/>
            <person name="Goodwin L."/>
            <person name="Pitluck S."/>
            <person name="Chertkov O."/>
            <person name="Larimer F.W."/>
            <person name="Land M.L."/>
            <person name="Hauser L."/>
            <person name="Brettin T.S."/>
            <person name="Detter J.C."/>
            <person name="Han S."/>
            <person name="de Vos W.M."/>
            <person name="Janssen P.H."/>
            <person name="Smidt H."/>
        </authorList>
    </citation>
    <scope>NUCLEOTIDE SEQUENCE [LARGE SCALE GENOMIC DNA]</scope>
    <source>
        <strain evidence="3 4">Ellin514</strain>
    </source>
</reference>
<dbReference type="EMBL" id="ABOX02000032">
    <property type="protein sequence ID" value="EEF59145.1"/>
    <property type="molecule type" value="Genomic_DNA"/>
</dbReference>
<feature type="region of interest" description="Disordered" evidence="1">
    <location>
        <begin position="52"/>
        <end position="71"/>
    </location>
</feature>
<accession>B9XM17</accession>
<dbReference type="Proteomes" id="UP000003688">
    <property type="component" value="Unassembled WGS sequence"/>
</dbReference>
<proteinExistence type="predicted"/>
<feature type="compositionally biased region" description="Pro residues" evidence="1">
    <location>
        <begin position="54"/>
        <end position="70"/>
    </location>
</feature>
<feature type="compositionally biased region" description="Pro residues" evidence="1">
    <location>
        <begin position="250"/>
        <end position="259"/>
    </location>
</feature>
<dbReference type="OrthoDB" id="206585at2"/>
<evidence type="ECO:0000313" key="3">
    <source>
        <dbReference type="EMBL" id="EEF59145.1"/>
    </source>
</evidence>
<comment type="caution">
    <text evidence="3">The sequence shown here is derived from an EMBL/GenBank/DDBJ whole genome shotgun (WGS) entry which is preliminary data.</text>
</comment>
<evidence type="ECO:0000256" key="1">
    <source>
        <dbReference type="SAM" id="MobiDB-lite"/>
    </source>
</evidence>
<dbReference type="AlphaFoldDB" id="B9XM17"/>
<feature type="signal peptide" evidence="2">
    <location>
        <begin position="1"/>
        <end position="25"/>
    </location>
</feature>
<feature type="chain" id="PRO_5002894937" description="Type II secretion system protein GspC N-terminal domain-containing protein" evidence="2">
    <location>
        <begin position="26"/>
        <end position="280"/>
    </location>
</feature>
<sequence length="280" mass="29297" precursor="true">MKRVGKTVICVLGGLALTTAVHAVANEENANDSAPEGSHPYGVIVERNIFDLKAPPPPPSTQPTNTPPPNIKLTGITTILGKKQALFMVQEPTTPGKPANKEESYILAEGQRQGLIEVVEINTKAANVKIKNDGVISVLAFEKVTLPQAPVSAPPNLAGSPNVHMPNMIPPPGGGYPGGGYNPQNRFNNGQPAGYNNGVNAGNPNVAPGLTSIPTRTLRSGSDQQQPQLSAEEQMIMVELQREQNKNNPNIPPLPPTPLTPGMNNSGGNGAHGFPAPPSP</sequence>
<feature type="compositionally biased region" description="Polar residues" evidence="1">
    <location>
        <begin position="212"/>
        <end position="231"/>
    </location>
</feature>
<dbReference type="RefSeq" id="WP_007416856.1">
    <property type="nucleotide sequence ID" value="NZ_ABOX02000032.1"/>
</dbReference>